<comment type="caution">
    <text evidence="5">The sequence shown here is derived from an EMBL/GenBank/DDBJ whole genome shotgun (WGS) entry which is preliminary data.</text>
</comment>
<sequence>MFSNIDLALNVKASLAEGPCWNEKKQLLYWVDIMEKKLCIYNPTTNTNRVIALNQQIGCVVPYLEDILLLAMENGFYSINVNTEKLTHMFDPEPHLIENRFNDEKCDPAGRFWAGTTDTYGMNAAGSLYCLHNNLSVEKKVSHVNTSNGIAWSPDHTYLYFIDTPTKKVVRYQYNIRTGDIHNPSDVIIFSENDGLPDGMTIDEEGCLWIAHWGGSKITRWNPSTGEQILSIPIPALYVTSCTFGGPNLTDLYVTTARTRMTIEINLLTEEMISTLKSIYKEWKELKVEIKELAYNIVRNERHIRLKTNAITFVIRK</sequence>
<feature type="binding site" evidence="3">
    <location>
        <position position="100"/>
    </location>
    <ligand>
        <name>substrate</name>
    </ligand>
</feature>
<dbReference type="SUPFAM" id="SSF63829">
    <property type="entry name" value="Calcium-dependent phosphotriesterase"/>
    <property type="match status" value="1"/>
</dbReference>
<dbReference type="Pfam" id="PF08450">
    <property type="entry name" value="SGL"/>
    <property type="match status" value="1"/>
</dbReference>
<dbReference type="GO" id="GO:0005509">
    <property type="term" value="F:calcium ion binding"/>
    <property type="evidence" value="ECO:0007669"/>
    <property type="project" value="TreeGrafter"/>
</dbReference>
<proteinExistence type="inferred from homology"/>
<dbReference type="EMBL" id="NVMD01000015">
    <property type="protein sequence ID" value="PED13402.1"/>
    <property type="molecule type" value="Genomic_DNA"/>
</dbReference>
<evidence type="ECO:0000259" key="4">
    <source>
        <dbReference type="Pfam" id="PF08450"/>
    </source>
</evidence>
<dbReference type="GO" id="GO:0004341">
    <property type="term" value="F:gluconolactonase activity"/>
    <property type="evidence" value="ECO:0007669"/>
    <property type="project" value="TreeGrafter"/>
</dbReference>
<dbReference type="EMBL" id="NUPM01000054">
    <property type="protein sequence ID" value="PGY98304.1"/>
    <property type="molecule type" value="Genomic_DNA"/>
</dbReference>
<feature type="binding site" evidence="3">
    <location>
        <position position="148"/>
    </location>
    <ligand>
        <name>a divalent metal cation</name>
        <dbReference type="ChEBI" id="CHEBI:60240"/>
    </ligand>
</feature>
<dbReference type="Proteomes" id="UP000223445">
    <property type="component" value="Unassembled WGS sequence"/>
</dbReference>
<comment type="cofactor">
    <cofactor evidence="3">
        <name>Zn(2+)</name>
        <dbReference type="ChEBI" id="CHEBI:29105"/>
    </cofactor>
    <text evidence="3">Binds 1 divalent metal cation per subunit.</text>
</comment>
<feature type="binding site" evidence="3">
    <location>
        <position position="102"/>
    </location>
    <ligand>
        <name>substrate</name>
    </ligand>
</feature>
<keyword evidence="3" id="KW-0862">Zinc</keyword>
<feature type="binding site" evidence="3">
    <location>
        <position position="198"/>
    </location>
    <ligand>
        <name>a divalent metal cation</name>
        <dbReference type="ChEBI" id="CHEBI:60240"/>
    </ligand>
</feature>
<dbReference type="PANTHER" id="PTHR10907">
    <property type="entry name" value="REGUCALCIN"/>
    <property type="match status" value="1"/>
</dbReference>
<evidence type="ECO:0000313" key="7">
    <source>
        <dbReference type="Proteomes" id="UP000220127"/>
    </source>
</evidence>
<dbReference type="GO" id="GO:0019853">
    <property type="term" value="P:L-ascorbic acid biosynthetic process"/>
    <property type="evidence" value="ECO:0007669"/>
    <property type="project" value="TreeGrafter"/>
</dbReference>
<feature type="active site" description="Proton donor/acceptor" evidence="2">
    <location>
        <position position="198"/>
    </location>
</feature>
<gene>
    <name evidence="6" type="ORF">COE48_31925</name>
    <name evidence="5" type="ORF">CON01_16635</name>
</gene>
<accession>A0A9X6TZD8</accession>
<name>A0A9X6TZD8_BACTU</name>
<evidence type="ECO:0000313" key="5">
    <source>
        <dbReference type="EMBL" id="PED13402.1"/>
    </source>
</evidence>
<evidence type="ECO:0000313" key="8">
    <source>
        <dbReference type="Proteomes" id="UP000223445"/>
    </source>
</evidence>
<dbReference type="InterPro" id="IPR013658">
    <property type="entry name" value="SGL"/>
</dbReference>
<protein>
    <submittedName>
        <fullName evidence="5">SMP-30/gluconolaconase/LRE domain protein</fullName>
    </submittedName>
</protein>
<dbReference type="AlphaFoldDB" id="A0A9X6TZD8"/>
<dbReference type="PRINTS" id="PR01790">
    <property type="entry name" value="SMP30FAMILY"/>
</dbReference>
<evidence type="ECO:0000313" key="6">
    <source>
        <dbReference type="EMBL" id="PGY98304.1"/>
    </source>
</evidence>
<evidence type="ECO:0000256" key="1">
    <source>
        <dbReference type="ARBA" id="ARBA00008853"/>
    </source>
</evidence>
<evidence type="ECO:0000256" key="3">
    <source>
        <dbReference type="PIRSR" id="PIRSR605511-2"/>
    </source>
</evidence>
<dbReference type="InterPro" id="IPR011042">
    <property type="entry name" value="6-blade_b-propeller_TolB-like"/>
</dbReference>
<evidence type="ECO:0000256" key="2">
    <source>
        <dbReference type="PIRSR" id="PIRSR605511-1"/>
    </source>
</evidence>
<comment type="similarity">
    <text evidence="1">Belongs to the SMP-30/CGR1 family.</text>
</comment>
<dbReference type="PANTHER" id="PTHR10907:SF47">
    <property type="entry name" value="REGUCALCIN"/>
    <property type="match status" value="1"/>
</dbReference>
<dbReference type="Proteomes" id="UP000220127">
    <property type="component" value="Unassembled WGS sequence"/>
</dbReference>
<dbReference type="Gene3D" id="2.120.10.30">
    <property type="entry name" value="TolB, C-terminal domain"/>
    <property type="match status" value="1"/>
</dbReference>
<feature type="binding site" evidence="3">
    <location>
        <position position="17"/>
    </location>
    <ligand>
        <name>a divalent metal cation</name>
        <dbReference type="ChEBI" id="CHEBI:60240"/>
    </ligand>
</feature>
<reference evidence="7 8" key="1">
    <citation type="submission" date="2017-09" db="EMBL/GenBank/DDBJ databases">
        <title>Large-scale bioinformatics analysis of Bacillus genomes uncovers conserved roles of natural products in bacterial physiology.</title>
        <authorList>
            <consortium name="Agbiome Team Llc"/>
            <person name="Bleich R.M."/>
            <person name="Grubbs K.J."/>
            <person name="Santa Maria K.C."/>
            <person name="Allen S.E."/>
            <person name="Farag S."/>
            <person name="Shank E.A."/>
            <person name="Bowers A."/>
        </authorList>
    </citation>
    <scope>NUCLEOTIDE SEQUENCE [LARGE SCALE GENOMIC DNA]</scope>
    <source>
        <strain evidence="6 8">AFS030179</strain>
        <strain evidence="5 7">AFS094940</strain>
    </source>
</reference>
<dbReference type="FunFam" id="2.120.10.30:FF:000126">
    <property type="entry name" value="Senescence marker protein-30"/>
    <property type="match status" value="1"/>
</dbReference>
<feature type="domain" description="SMP-30/Gluconolactonase/LRE-like region" evidence="4">
    <location>
        <begin position="15"/>
        <end position="258"/>
    </location>
</feature>
<dbReference type="InterPro" id="IPR005511">
    <property type="entry name" value="SMP-30"/>
</dbReference>
<keyword evidence="3" id="KW-0479">Metal-binding</keyword>
<organism evidence="5 7">
    <name type="scientific">Bacillus thuringiensis</name>
    <dbReference type="NCBI Taxonomy" id="1428"/>
    <lineage>
        <taxon>Bacteria</taxon>
        <taxon>Bacillati</taxon>
        <taxon>Bacillota</taxon>
        <taxon>Bacilli</taxon>
        <taxon>Bacillales</taxon>
        <taxon>Bacillaceae</taxon>
        <taxon>Bacillus</taxon>
        <taxon>Bacillus cereus group</taxon>
    </lineage>
</organism>